<dbReference type="Proteomes" id="UP000203890">
    <property type="component" value="Segment"/>
</dbReference>
<dbReference type="InterPro" id="IPR045359">
    <property type="entry name" value="DUF5903"/>
</dbReference>
<dbReference type="EMBL" id="EU304328">
    <property type="protein sequence ID" value="ABY27950.2"/>
    <property type="molecule type" value="Genomic_DNA"/>
</dbReference>
<accession>A9YW67</accession>
<gene>
    <name evidence="1" type="ORF">OtV5_153c</name>
</gene>
<dbReference type="GeneID" id="5845599"/>
<protein>
    <submittedName>
        <fullName evidence="1">Uncharacterized protein</fullName>
    </submittedName>
</protein>
<name>A9YW67_9PHYC</name>
<sequence length="158" mass="18745">MLSLIRFAYGDSLSSFGLLNFMTKMIHNDLLKLIEQEDCDSLSERHDDIVSCVEYEMRREDEHPESYLIHWIARCPTHTVGRIMFQIFRKACGHSRYHWYEIMRVVGHPMMVGAVMSENIKLLEHAMAHVDEIELERILDDVDIPEVRKWYDENFIVT</sequence>
<organism evidence="1 2">
    <name type="scientific">Ostreococcus tauri virus OtV5</name>
    <dbReference type="NCBI Taxonomy" id="1785753"/>
    <lineage>
        <taxon>Viruses</taxon>
        <taxon>Varidnaviria</taxon>
        <taxon>Bamfordvirae</taxon>
        <taxon>Nucleocytoviricota</taxon>
        <taxon>Megaviricetes</taxon>
        <taxon>Algavirales</taxon>
        <taxon>Phycodnaviridae</taxon>
        <taxon>Prasinovirus</taxon>
        <taxon>Prasinovirus ostreotauri</taxon>
    </lineage>
</organism>
<keyword evidence="2" id="KW-1185">Reference proteome</keyword>
<dbReference type="RefSeq" id="YP_001648246.2">
    <property type="nucleotide sequence ID" value="NC_010191.2"/>
</dbReference>
<dbReference type="OrthoDB" id="22722at10239"/>
<reference evidence="1 2" key="1">
    <citation type="journal article" date="2008" name="PLoS ONE">
        <title>Life-cycle and genome of OtV5, a large DNA virus of the pelagic marine unicellular green alga Ostreococcus tauri.</title>
        <authorList>
            <person name="Derelle E."/>
            <person name="Ferraz C."/>
            <person name="Escande M.L."/>
            <person name="Eychenie S."/>
            <person name="Cooke R."/>
            <person name="Piganeau G."/>
            <person name="Desdevises Y."/>
            <person name="Bellec L."/>
            <person name="Moreau H."/>
            <person name="Grimsley N."/>
        </authorList>
    </citation>
    <scope>NUCLEOTIDE SEQUENCE [LARGE SCALE GENOMIC DNA]</scope>
    <source>
        <strain evidence="1 2">OtV5</strain>
    </source>
</reference>
<evidence type="ECO:0000313" key="2">
    <source>
        <dbReference type="Proteomes" id="UP000203890"/>
    </source>
</evidence>
<dbReference type="KEGG" id="vg:5845599"/>
<evidence type="ECO:0000313" key="1">
    <source>
        <dbReference type="EMBL" id="ABY27950.2"/>
    </source>
</evidence>
<proteinExistence type="predicted"/>
<dbReference type="Pfam" id="PF19260">
    <property type="entry name" value="DUF5903"/>
    <property type="match status" value="1"/>
</dbReference>